<proteinExistence type="predicted"/>
<reference evidence="3" key="1">
    <citation type="submission" date="2018-05" db="EMBL/GenBank/DDBJ databases">
        <title>Azospirillum thermophila sp. nov., a novel isolated from hot spring.</title>
        <authorList>
            <person name="Zhao Z."/>
        </authorList>
    </citation>
    <scope>NUCLEOTIDE SEQUENCE [LARGE SCALE GENOMIC DNA]</scope>
    <source>
        <strain evidence="3">CFH 70021</strain>
    </source>
</reference>
<protein>
    <submittedName>
        <fullName evidence="2">Uncharacterized protein</fullName>
    </submittedName>
</protein>
<dbReference type="Proteomes" id="UP000245629">
    <property type="component" value="Chromosome 2"/>
</dbReference>
<keyword evidence="3" id="KW-1185">Reference proteome</keyword>
<dbReference type="OrthoDB" id="7307493at2"/>
<evidence type="ECO:0000313" key="3">
    <source>
        <dbReference type="Proteomes" id="UP000245629"/>
    </source>
</evidence>
<dbReference type="EMBL" id="CP029353">
    <property type="protein sequence ID" value="AWK87860.1"/>
    <property type="molecule type" value="Genomic_DNA"/>
</dbReference>
<feature type="region of interest" description="Disordered" evidence="1">
    <location>
        <begin position="38"/>
        <end position="81"/>
    </location>
</feature>
<name>A0A2S2CU13_9PROT</name>
<evidence type="ECO:0000256" key="1">
    <source>
        <dbReference type="SAM" id="MobiDB-lite"/>
    </source>
</evidence>
<gene>
    <name evidence="2" type="ORF">DEW08_18185</name>
</gene>
<dbReference type="RefSeq" id="WP_109329522.1">
    <property type="nucleotide sequence ID" value="NZ_CP029353.1"/>
</dbReference>
<dbReference type="KEGG" id="azz:DEW08_18185"/>
<sequence>MPSLWSDLRRRWLDAPGRLPAREVDRLCPHLRRDIGLTALEPHDPEGAPAADPLADRLQGDPIRDRNFSKAPTFLTLQPCR</sequence>
<accession>A0A2S2CU13</accession>
<organism evidence="2 3">
    <name type="scientific">Azospirillum thermophilum</name>
    <dbReference type="NCBI Taxonomy" id="2202148"/>
    <lineage>
        <taxon>Bacteria</taxon>
        <taxon>Pseudomonadati</taxon>
        <taxon>Pseudomonadota</taxon>
        <taxon>Alphaproteobacteria</taxon>
        <taxon>Rhodospirillales</taxon>
        <taxon>Azospirillaceae</taxon>
        <taxon>Azospirillum</taxon>
    </lineage>
</organism>
<evidence type="ECO:0000313" key="2">
    <source>
        <dbReference type="EMBL" id="AWK87860.1"/>
    </source>
</evidence>
<dbReference type="AlphaFoldDB" id="A0A2S2CU13"/>
<feature type="compositionally biased region" description="Basic and acidic residues" evidence="1">
    <location>
        <begin position="54"/>
        <end position="68"/>
    </location>
</feature>